<keyword evidence="1" id="KW-0812">Transmembrane</keyword>
<keyword evidence="1" id="KW-1133">Transmembrane helix</keyword>
<feature type="transmembrane region" description="Helical" evidence="1">
    <location>
        <begin position="60"/>
        <end position="80"/>
    </location>
</feature>
<dbReference type="Proteomes" id="UP000749646">
    <property type="component" value="Unassembled WGS sequence"/>
</dbReference>
<organism evidence="2 3">
    <name type="scientific">Modicella reniformis</name>
    <dbReference type="NCBI Taxonomy" id="1440133"/>
    <lineage>
        <taxon>Eukaryota</taxon>
        <taxon>Fungi</taxon>
        <taxon>Fungi incertae sedis</taxon>
        <taxon>Mucoromycota</taxon>
        <taxon>Mortierellomycotina</taxon>
        <taxon>Mortierellomycetes</taxon>
        <taxon>Mortierellales</taxon>
        <taxon>Mortierellaceae</taxon>
        <taxon>Modicella</taxon>
    </lineage>
</organism>
<keyword evidence="1" id="KW-0472">Membrane</keyword>
<proteinExistence type="predicted"/>
<comment type="caution">
    <text evidence="2">The sequence shown here is derived from an EMBL/GenBank/DDBJ whole genome shotgun (WGS) entry which is preliminary data.</text>
</comment>
<gene>
    <name evidence="2" type="ORF">BGZ65_004510</name>
</gene>
<name>A0A9P6LYW0_9FUNG</name>
<dbReference type="AlphaFoldDB" id="A0A9P6LYW0"/>
<evidence type="ECO:0000313" key="3">
    <source>
        <dbReference type="Proteomes" id="UP000749646"/>
    </source>
</evidence>
<protein>
    <submittedName>
        <fullName evidence="2">Uncharacterized protein</fullName>
    </submittedName>
</protein>
<evidence type="ECO:0000313" key="2">
    <source>
        <dbReference type="EMBL" id="KAF9953696.1"/>
    </source>
</evidence>
<keyword evidence="3" id="KW-1185">Reference proteome</keyword>
<sequence length="133" mass="14018">MVSDVFVYKMKTAARTSEYVASPAQRTTASLYVATLSSGPSSGGGGGQDSSSSGLLTGSIAAIVIGAIAVLVAIAIVVVIPNRRFRQNPRLRATIYVSPEYQEAINTQIAEADRIQQQYMEQLQVHIAAGSGE</sequence>
<accession>A0A9P6LYW0</accession>
<reference evidence="2" key="1">
    <citation type="journal article" date="2020" name="Fungal Divers.">
        <title>Resolving the Mortierellaceae phylogeny through synthesis of multi-gene phylogenetics and phylogenomics.</title>
        <authorList>
            <person name="Vandepol N."/>
            <person name="Liber J."/>
            <person name="Desiro A."/>
            <person name="Na H."/>
            <person name="Kennedy M."/>
            <person name="Barry K."/>
            <person name="Grigoriev I.V."/>
            <person name="Miller A.N."/>
            <person name="O'Donnell K."/>
            <person name="Stajich J.E."/>
            <person name="Bonito G."/>
        </authorList>
    </citation>
    <scope>NUCLEOTIDE SEQUENCE</scope>
    <source>
        <strain evidence="2">MES-2147</strain>
    </source>
</reference>
<evidence type="ECO:0000256" key="1">
    <source>
        <dbReference type="SAM" id="Phobius"/>
    </source>
</evidence>
<dbReference type="EMBL" id="JAAAHW010006886">
    <property type="protein sequence ID" value="KAF9953696.1"/>
    <property type="molecule type" value="Genomic_DNA"/>
</dbReference>